<feature type="region of interest" description="Disordered" evidence="1">
    <location>
        <begin position="49"/>
        <end position="69"/>
    </location>
</feature>
<reference evidence="2 3" key="1">
    <citation type="submission" date="2019-11" db="EMBL/GenBank/DDBJ databases">
        <title>Whole genome sequence of Oryza granulata.</title>
        <authorList>
            <person name="Li W."/>
        </authorList>
    </citation>
    <scope>NUCLEOTIDE SEQUENCE [LARGE SCALE GENOMIC DNA]</scope>
    <source>
        <strain evidence="3">cv. Menghai</strain>
        <tissue evidence="2">Leaf</tissue>
    </source>
</reference>
<dbReference type="OrthoDB" id="28053at2759"/>
<feature type="compositionally biased region" description="Polar residues" evidence="1">
    <location>
        <begin position="54"/>
        <end position="64"/>
    </location>
</feature>
<evidence type="ECO:0000256" key="1">
    <source>
        <dbReference type="SAM" id="MobiDB-lite"/>
    </source>
</evidence>
<proteinExistence type="predicted"/>
<keyword evidence="3" id="KW-1185">Reference proteome</keyword>
<evidence type="ECO:0000313" key="2">
    <source>
        <dbReference type="EMBL" id="KAF0891367.1"/>
    </source>
</evidence>
<gene>
    <name evidence="2" type="ORF">E2562_009803</name>
</gene>
<name>A0A6G1BUE4_9ORYZ</name>
<comment type="caution">
    <text evidence="2">The sequence shown here is derived from an EMBL/GenBank/DDBJ whole genome shotgun (WGS) entry which is preliminary data.</text>
</comment>
<organism evidence="2 3">
    <name type="scientific">Oryza meyeriana var. granulata</name>
    <dbReference type="NCBI Taxonomy" id="110450"/>
    <lineage>
        <taxon>Eukaryota</taxon>
        <taxon>Viridiplantae</taxon>
        <taxon>Streptophyta</taxon>
        <taxon>Embryophyta</taxon>
        <taxon>Tracheophyta</taxon>
        <taxon>Spermatophyta</taxon>
        <taxon>Magnoliopsida</taxon>
        <taxon>Liliopsida</taxon>
        <taxon>Poales</taxon>
        <taxon>Poaceae</taxon>
        <taxon>BOP clade</taxon>
        <taxon>Oryzoideae</taxon>
        <taxon>Oryzeae</taxon>
        <taxon>Oryzinae</taxon>
        <taxon>Oryza</taxon>
        <taxon>Oryza meyeriana</taxon>
    </lineage>
</organism>
<protein>
    <submittedName>
        <fullName evidence="2">Uncharacterized protein</fullName>
    </submittedName>
</protein>
<dbReference type="AlphaFoldDB" id="A0A6G1BUE4"/>
<accession>A0A6G1BUE4</accession>
<dbReference type="EMBL" id="SPHZ02000011">
    <property type="protein sequence ID" value="KAF0891367.1"/>
    <property type="molecule type" value="Genomic_DNA"/>
</dbReference>
<evidence type="ECO:0000313" key="3">
    <source>
        <dbReference type="Proteomes" id="UP000479710"/>
    </source>
</evidence>
<sequence>MSSSPLSPWRRRLQDPLPRRWETWKAAAEGFRGQWHGGQAPWRQRTLAPHGMESTDSARPTLATSPPRPVGVAIQRRSHLSPPLSLLP</sequence>
<dbReference type="Proteomes" id="UP000479710">
    <property type="component" value="Unassembled WGS sequence"/>
</dbReference>